<keyword evidence="2" id="KW-1185">Reference proteome</keyword>
<dbReference type="EMBL" id="SNWR01000002">
    <property type="protein sequence ID" value="TDO32439.1"/>
    <property type="molecule type" value="Genomic_DNA"/>
</dbReference>
<organism evidence="1 2">
    <name type="scientific">Paractinoplanes brasiliensis</name>
    <dbReference type="NCBI Taxonomy" id="52695"/>
    <lineage>
        <taxon>Bacteria</taxon>
        <taxon>Bacillati</taxon>
        <taxon>Actinomycetota</taxon>
        <taxon>Actinomycetes</taxon>
        <taxon>Micromonosporales</taxon>
        <taxon>Micromonosporaceae</taxon>
        <taxon>Paractinoplanes</taxon>
    </lineage>
</organism>
<dbReference type="Proteomes" id="UP000294901">
    <property type="component" value="Unassembled WGS sequence"/>
</dbReference>
<name>A0A4R6J9Z0_9ACTN</name>
<accession>A0A4R6J9Z0</accession>
<evidence type="ECO:0000313" key="1">
    <source>
        <dbReference type="EMBL" id="TDO32439.1"/>
    </source>
</evidence>
<evidence type="ECO:0000313" key="2">
    <source>
        <dbReference type="Proteomes" id="UP000294901"/>
    </source>
</evidence>
<gene>
    <name evidence="1" type="ORF">C8E87_7900</name>
</gene>
<protein>
    <submittedName>
        <fullName evidence="1">Uncharacterized protein</fullName>
    </submittedName>
</protein>
<dbReference type="AlphaFoldDB" id="A0A4R6J9Z0"/>
<reference evidence="1 2" key="1">
    <citation type="submission" date="2019-03" db="EMBL/GenBank/DDBJ databases">
        <title>Sequencing the genomes of 1000 actinobacteria strains.</title>
        <authorList>
            <person name="Klenk H.-P."/>
        </authorList>
    </citation>
    <scope>NUCLEOTIDE SEQUENCE [LARGE SCALE GENOMIC DNA]</scope>
    <source>
        <strain evidence="1 2">DSM 43805</strain>
    </source>
</reference>
<sequence length="42" mass="4029">MSGFYSPALPEDLAALAAAGLPGDVAVAGVLTPVHLAAEPAP</sequence>
<comment type="caution">
    <text evidence="1">The sequence shown here is derived from an EMBL/GenBank/DDBJ whole genome shotgun (WGS) entry which is preliminary data.</text>
</comment>
<dbReference type="RefSeq" id="WP_275409023.1">
    <property type="nucleotide sequence ID" value="NZ_BOMD01000035.1"/>
</dbReference>
<proteinExistence type="predicted"/>